<dbReference type="EMBL" id="CM003104">
    <property type="protein sequence ID" value="KUI71187.1"/>
    <property type="molecule type" value="Genomic_DNA"/>
</dbReference>
<organism evidence="2 3">
    <name type="scientific">Cytospora mali</name>
    <name type="common">Apple Valsa canker fungus</name>
    <name type="synonym">Valsa mali</name>
    <dbReference type="NCBI Taxonomy" id="578113"/>
    <lineage>
        <taxon>Eukaryota</taxon>
        <taxon>Fungi</taxon>
        <taxon>Dikarya</taxon>
        <taxon>Ascomycota</taxon>
        <taxon>Pezizomycotina</taxon>
        <taxon>Sordariomycetes</taxon>
        <taxon>Sordariomycetidae</taxon>
        <taxon>Diaporthales</taxon>
        <taxon>Cytosporaceae</taxon>
        <taxon>Cytospora</taxon>
    </lineage>
</organism>
<dbReference type="AlphaFoldDB" id="A0A194W4K0"/>
<proteinExistence type="predicted"/>
<evidence type="ECO:0000256" key="1">
    <source>
        <dbReference type="SAM" id="MobiDB-lite"/>
    </source>
</evidence>
<accession>A0A194W4K0</accession>
<feature type="region of interest" description="Disordered" evidence="1">
    <location>
        <begin position="129"/>
        <end position="181"/>
    </location>
</feature>
<name>A0A194W4K0_CYTMA</name>
<sequence>MDRVILKQRVHSSPKSAAPLKNTISFRHPGYDDPEDILLTLPRLDSSPQSGAAAGVHYGTALLACQIIANNAFNGHLTTGRDGNNRVSIALDGILLDDDYWFVVDGEAGVYPVMPRFEDWQFPHHHMGSLTWDPKSQPVESQARLGSSESEKEDDWYERNVAAQQSDEEGRGRPSQTRAAT</sequence>
<protein>
    <submittedName>
        <fullName evidence="2">Uncharacterized protein</fullName>
    </submittedName>
</protein>
<dbReference type="OrthoDB" id="2142759at2759"/>
<reference evidence="2" key="1">
    <citation type="submission" date="2014-12" db="EMBL/GenBank/DDBJ databases">
        <title>Genome Sequence of Valsa Canker Pathogens Uncovers a Specific Adaption of Colonization on Woody Bark.</title>
        <authorList>
            <person name="Yin Z."/>
            <person name="Liu H."/>
            <person name="Gao X."/>
            <person name="Li Z."/>
            <person name="Song N."/>
            <person name="Ke X."/>
            <person name="Dai Q."/>
            <person name="Wu Y."/>
            <person name="Sun Y."/>
            <person name="Xu J.-R."/>
            <person name="Kang Z.K."/>
            <person name="Wang L."/>
            <person name="Huang L."/>
        </authorList>
    </citation>
    <scope>NUCLEOTIDE SEQUENCE [LARGE SCALE GENOMIC DNA]</scope>
    <source>
        <strain evidence="2">03-8</strain>
    </source>
</reference>
<gene>
    <name evidence="2" type="ORF">VM1G_06835</name>
</gene>
<dbReference type="Proteomes" id="UP000078559">
    <property type="component" value="Chromosome 7"/>
</dbReference>
<feature type="compositionally biased region" description="Polar residues" evidence="1">
    <location>
        <begin position="138"/>
        <end position="148"/>
    </location>
</feature>
<keyword evidence="3" id="KW-1185">Reference proteome</keyword>
<evidence type="ECO:0000313" key="2">
    <source>
        <dbReference type="EMBL" id="KUI71187.1"/>
    </source>
</evidence>
<evidence type="ECO:0000313" key="3">
    <source>
        <dbReference type="Proteomes" id="UP000078559"/>
    </source>
</evidence>